<evidence type="ECO:0000313" key="2">
    <source>
        <dbReference type="Proteomes" id="UP001292094"/>
    </source>
</evidence>
<accession>A0AAE1TJI4</accession>
<proteinExistence type="predicted"/>
<reference evidence="1" key="1">
    <citation type="submission" date="2023-11" db="EMBL/GenBank/DDBJ databases">
        <title>Genome assemblies of two species of porcelain crab, Petrolisthes cinctipes and Petrolisthes manimaculis (Anomura: Porcellanidae).</title>
        <authorList>
            <person name="Angst P."/>
        </authorList>
    </citation>
    <scope>NUCLEOTIDE SEQUENCE</scope>
    <source>
        <strain evidence="1">PB745_02</strain>
        <tissue evidence="1">Gill</tissue>
    </source>
</reference>
<sequence length="72" mass="8425">MIFAVMYMEFLHPVGIIAHPCSHHSKFQVSSRLVKHHNLECLCDYDCIAVILKPEWLNFAVFWYGHPGYAFD</sequence>
<organism evidence="1 2">
    <name type="scientific">Petrolisthes manimaculis</name>
    <dbReference type="NCBI Taxonomy" id="1843537"/>
    <lineage>
        <taxon>Eukaryota</taxon>
        <taxon>Metazoa</taxon>
        <taxon>Ecdysozoa</taxon>
        <taxon>Arthropoda</taxon>
        <taxon>Crustacea</taxon>
        <taxon>Multicrustacea</taxon>
        <taxon>Malacostraca</taxon>
        <taxon>Eumalacostraca</taxon>
        <taxon>Eucarida</taxon>
        <taxon>Decapoda</taxon>
        <taxon>Pleocyemata</taxon>
        <taxon>Anomura</taxon>
        <taxon>Galatheoidea</taxon>
        <taxon>Porcellanidae</taxon>
        <taxon>Petrolisthes</taxon>
    </lineage>
</organism>
<gene>
    <name evidence="1" type="ORF">Pmani_039478</name>
</gene>
<evidence type="ECO:0000313" key="1">
    <source>
        <dbReference type="EMBL" id="KAK4287451.1"/>
    </source>
</evidence>
<name>A0AAE1TJI4_9EUCA</name>
<comment type="caution">
    <text evidence="1">The sequence shown here is derived from an EMBL/GenBank/DDBJ whole genome shotgun (WGS) entry which is preliminary data.</text>
</comment>
<dbReference type="EMBL" id="JAWZYT010006845">
    <property type="protein sequence ID" value="KAK4287451.1"/>
    <property type="molecule type" value="Genomic_DNA"/>
</dbReference>
<protein>
    <submittedName>
        <fullName evidence="1">Uncharacterized protein</fullName>
    </submittedName>
</protein>
<keyword evidence="2" id="KW-1185">Reference proteome</keyword>
<dbReference type="AlphaFoldDB" id="A0AAE1TJI4"/>
<dbReference type="Proteomes" id="UP001292094">
    <property type="component" value="Unassembled WGS sequence"/>
</dbReference>